<dbReference type="InterPro" id="IPR013815">
    <property type="entry name" value="ATP_grasp_subdomain_1"/>
</dbReference>
<feature type="domain" description="Pyruvate phosphate dikinase AMP/ATP-binding" evidence="3">
    <location>
        <begin position="390"/>
        <end position="609"/>
    </location>
</feature>
<dbReference type="InterPro" id="IPR051549">
    <property type="entry name" value="PEP_Utilizing_Enz"/>
</dbReference>
<evidence type="ECO:0000259" key="3">
    <source>
        <dbReference type="Pfam" id="PF01326"/>
    </source>
</evidence>
<dbReference type="PhylomeDB" id="Q22649"/>
<proteinExistence type="evidence at protein level"/>
<evidence type="ECO:0000313" key="6">
    <source>
        <dbReference type="WormBase" id="T21C9.6"/>
    </source>
</evidence>
<dbReference type="OrthoDB" id="6123450at2759"/>
<dbReference type="eggNOG" id="ENOG502QS3J">
    <property type="taxonomic scope" value="Eukaryota"/>
</dbReference>
<dbReference type="InterPro" id="IPR002192">
    <property type="entry name" value="PPDK_AMP/ATP-bd"/>
</dbReference>
<feature type="domain" description="Pyruvate phosphate dikinase AMP/ATP-binding" evidence="3">
    <location>
        <begin position="613"/>
        <end position="671"/>
    </location>
</feature>
<organism evidence="4 5">
    <name type="scientific">Caenorhabditis elegans</name>
    <dbReference type="NCBI Taxonomy" id="6239"/>
    <lineage>
        <taxon>Eukaryota</taxon>
        <taxon>Metazoa</taxon>
        <taxon>Ecdysozoa</taxon>
        <taxon>Nematoda</taxon>
        <taxon>Chromadorea</taxon>
        <taxon>Rhabditida</taxon>
        <taxon>Rhabditina</taxon>
        <taxon>Rhabditomorpha</taxon>
        <taxon>Rhabditoidea</taxon>
        <taxon>Rhabditidae</taxon>
        <taxon>Peloderinae</taxon>
        <taxon>Caenorhabditis</taxon>
    </lineage>
</organism>
<evidence type="ECO:0000313" key="5">
    <source>
        <dbReference type="Proteomes" id="UP000001940"/>
    </source>
</evidence>
<evidence type="ECO:0000256" key="1">
    <source>
        <dbReference type="ARBA" id="ARBA00007837"/>
    </source>
</evidence>
<dbReference type="InterPro" id="IPR008279">
    <property type="entry name" value="PEP-util_enz_mobile_dom"/>
</dbReference>
<dbReference type="WormBase" id="T21C9.6">
    <property type="protein sequence ID" value="CE43075"/>
    <property type="gene ID" value="WBGene00011893"/>
</dbReference>
<protein>
    <submittedName>
        <fullName evidence="4">Phosphoenolpyruvate synthase</fullName>
    </submittedName>
</protein>
<dbReference type="PaxDb" id="6239-T21C9.6"/>
<dbReference type="Gene3D" id="3.50.30.10">
    <property type="entry name" value="Phosphohistidine domain"/>
    <property type="match status" value="1"/>
</dbReference>
<keyword evidence="7" id="KW-1267">Proteomics identification</keyword>
<evidence type="ECO:0000259" key="2">
    <source>
        <dbReference type="Pfam" id="PF00391"/>
    </source>
</evidence>
<dbReference type="SMR" id="Q22649"/>
<dbReference type="SUPFAM" id="SSF52009">
    <property type="entry name" value="Phosphohistidine domain"/>
    <property type="match status" value="1"/>
</dbReference>
<feature type="domain" description="PEP-utilising enzyme mobile" evidence="2">
    <location>
        <begin position="1155"/>
        <end position="1225"/>
    </location>
</feature>
<dbReference type="EMBL" id="BX284605">
    <property type="protein sequence ID" value="CAA97341.2"/>
    <property type="molecule type" value="Genomic_DNA"/>
</dbReference>
<dbReference type="GO" id="GO:0005524">
    <property type="term" value="F:ATP binding"/>
    <property type="evidence" value="ECO:0007669"/>
    <property type="project" value="InterPro"/>
</dbReference>
<evidence type="ECO:0007829" key="7">
    <source>
        <dbReference type="PeptideAtlas" id="Q22649"/>
    </source>
</evidence>
<dbReference type="AlphaFoldDB" id="Q22649"/>
<keyword evidence="5" id="KW-1185">Reference proteome</keyword>
<evidence type="ECO:0000313" key="4">
    <source>
        <dbReference type="EMBL" id="CAA97341.2"/>
    </source>
</evidence>
<dbReference type="PANTHER" id="PTHR43615">
    <property type="entry name" value="PHOSPHOENOLPYRUVATE SYNTHASE-RELATED"/>
    <property type="match status" value="1"/>
</dbReference>
<dbReference type="AGR" id="WB:WBGene00011893"/>
<dbReference type="PANTHER" id="PTHR43615:SF1">
    <property type="entry name" value="PPDK_N DOMAIN-CONTAINING PROTEIN"/>
    <property type="match status" value="1"/>
</dbReference>
<name>Q22649_CAEEL</name>
<dbReference type="InterPro" id="IPR036637">
    <property type="entry name" value="Phosphohistidine_dom_sf"/>
</dbReference>
<dbReference type="InParanoid" id="Q22649"/>
<dbReference type="PeptideAtlas" id="Q22649"/>
<dbReference type="Proteomes" id="UP000001940">
    <property type="component" value="Chromosome V"/>
</dbReference>
<accession>Q22649</accession>
<dbReference type="Pfam" id="PF01326">
    <property type="entry name" value="PPDK_N"/>
    <property type="match status" value="2"/>
</dbReference>
<dbReference type="Bgee" id="WBGene00011893">
    <property type="expression patterns" value="Expressed in adult organism and 2 other cell types or tissues"/>
</dbReference>
<dbReference type="SUPFAM" id="SSF56059">
    <property type="entry name" value="Glutathione synthetase ATP-binding domain-like"/>
    <property type="match status" value="1"/>
</dbReference>
<reference evidence="4 5" key="1">
    <citation type="journal article" date="1998" name="Science">
        <title>Genome sequence of the nematode C. elegans: a platform for investigating biology.</title>
        <authorList>
            <consortium name="The C. elegans sequencing consortium"/>
            <person name="Sulson J.E."/>
            <person name="Waterston R."/>
        </authorList>
    </citation>
    <scope>NUCLEOTIDE SEQUENCE [LARGE SCALE GENOMIC DNA]</scope>
    <source>
        <strain evidence="4 5">Bristol N2</strain>
    </source>
</reference>
<gene>
    <name evidence="4" type="ORF">CELE_T21C9.6</name>
    <name evidence="4 6" type="ORF">T21C9.6</name>
</gene>
<dbReference type="Gene3D" id="3.30.470.20">
    <property type="entry name" value="ATP-grasp fold, B domain"/>
    <property type="match status" value="1"/>
</dbReference>
<dbReference type="HOGENOM" id="CLU_005950_0_0_1"/>
<dbReference type="Gene3D" id="3.30.1490.20">
    <property type="entry name" value="ATP-grasp fold, A domain"/>
    <property type="match status" value="1"/>
</dbReference>
<dbReference type="OMA" id="IPAVICV"/>
<dbReference type="STRING" id="6239.T21C9.6.1"/>
<dbReference type="UCSC" id="T21C9.6">
    <property type="organism name" value="c. elegans"/>
</dbReference>
<sequence length="1235" mass="140057">MLIFLFLLFLSAPLCKFVLYPVIYAFLKWRHPVKKFTAPTAKIRDIINPDKEEWELEHIKNEEILTISGSGEDNSFVYIQVITKNEIHFAHIRVFEKGILYSGSYKAVFSDNRTISCGPLLIELRNPFRKWRINFRGYLNDAKGNSHFVILSGWWKCVSNARFFYSNALLKSFNEIYNDKPTALIENLKTIEKYRKGNVLNQMGEYHAEIKIGKDEVVEHRYRGLRHRNPLDLETSSTHFHTYLSDANAISYRVNSVDEKKSVSHGVGFRSDHSARPIIIDNSHSLESDNMLPVQFKYVSRGLLPLEMRKGRKLCHFTFIREDNKVVDVTALEVNSAIFTGVGFVVRVREAIHEVTTKLPDSFPEYHATESEKMKSVVSFNHRACQDKMLTGGKGANLARLQAITDDFHVPPGIVVTTAAFNKHVIANPNVLEEIKLLDINDKNAEYYEDVGKRIEGLLFESEVSQELQKEIKEWLPRSEYYAVRSSAVGEDGADLSSAGQLESYLDVIEIDIVDKLKLCWGSNFRREVLNYRKNYGQQLNPSMAVVIQEMDRNGVAGVMFTANPVKLDRGEIVINALKGSGEQIVSGVTTPDEIYVNRIHKTVVINKVGVDCCLDDYQIEKLTKVGEYLERIFGKPQDIEFVVRNQMVNIVQSRDITGLDKETQFEMCTEYNSPSIHDKEILTNANVGEVLPVPVNAMEAHNLTGMFDKVIASMTFQELNDVVPAHTSIGFSVAHRKIFFNLGEVVLRIWELVEKDRITDIVIAGETLFNAEMFQQAAHQYGKVSPFFPLKRMFNMIKLIYFTSNSVKAKIVKIDEEAKKLVPNDKMTIEIVFKKYDELEKLWCDASHCHTSLSMFSSFTYVLCGMLIRGSDNGPLSNDNISDFANVFSNNSRGDVISADVPNSLKKLAKTIREESIDKEFCAAEDDEALKTLENGKKSSDELRRFLELHGHRGPKELYLDATTWEEDTNLLVHTIKSMLACPETSGKTIENEDDIIDNLKCKPTGIRRRLLKYFIGQTHRGVSFRETAKNHLVSTTHSLRKACRMVGKKLYEKGYLPDPNLWMHFSMDELKELNATRSAKLVSRAIRRKQISSKFEGLQFPLVSHGYMNPIKIEIAETDANIGIILRGTTVCEGKVRARARVAKTLEEAKETKPGEILITKYTDICWSPFFPIISGIVTEIGGLLSHGAVVAREYGLPSLIAVSNATYHFKTGDLVELDSISGTISRLDTNQE</sequence>
<dbReference type="Pfam" id="PF00391">
    <property type="entry name" value="PEP-utilizers"/>
    <property type="match status" value="1"/>
</dbReference>
<comment type="similarity">
    <text evidence="1">Belongs to the PEP-utilizing enzyme family.</text>
</comment>
<dbReference type="GO" id="GO:0016301">
    <property type="term" value="F:kinase activity"/>
    <property type="evidence" value="ECO:0007669"/>
    <property type="project" value="InterPro"/>
</dbReference>